<dbReference type="AlphaFoldDB" id="A0A1A9NG42"/>
<dbReference type="PANTHER" id="PTHR30537:SF74">
    <property type="entry name" value="HTH-TYPE TRANSCRIPTIONAL REGULATOR TRPI"/>
    <property type="match status" value="1"/>
</dbReference>
<dbReference type="InterPro" id="IPR000847">
    <property type="entry name" value="LysR_HTH_N"/>
</dbReference>
<dbReference type="STRING" id="1462993.A6V36_21760"/>
<sequence length="302" mass="33902">MDKIYRPPSLQALQALALVAESASFTEVAEKLHLTQSAVSRKIQQLESHYGAPLLVRNSRSMQLTEHGKAVLDVARKVLGELRMLNEQLTRRDRPFRIRIFVSVAVRWLLPRMVDFYAQCSDLSLSIETVATEMVDPSGECDAYILYLPEMRRDPAFLTLFDEFLVPVCAPSLVDGKLPPATLEDLDQHTLIHGSTGHHEWKRWLQARGKADDADYRHMTFNLDELAMDAASRGLGVAMTDLTLAQEAIGRGKLIVPFGTPLKTTGVYVLWLQTAGALHPARQRILQWFAQQAAGDVRDSQR</sequence>
<dbReference type="InterPro" id="IPR058163">
    <property type="entry name" value="LysR-type_TF_proteobact-type"/>
</dbReference>
<dbReference type="PANTHER" id="PTHR30537">
    <property type="entry name" value="HTH-TYPE TRANSCRIPTIONAL REGULATOR"/>
    <property type="match status" value="1"/>
</dbReference>
<dbReference type="PRINTS" id="PR00039">
    <property type="entry name" value="HTHLYSR"/>
</dbReference>
<comment type="caution">
    <text evidence="7">The sequence shown here is derived from an EMBL/GenBank/DDBJ whole genome shotgun (WGS) entry which is preliminary data.</text>
</comment>
<protein>
    <submittedName>
        <fullName evidence="7">LysR family transcriptional regulator</fullName>
    </submittedName>
</protein>
<dbReference type="InterPro" id="IPR036388">
    <property type="entry name" value="WH-like_DNA-bd_sf"/>
</dbReference>
<dbReference type="EMBL" id="LXJZ01000061">
    <property type="protein sequence ID" value="OAJ62161.1"/>
    <property type="molecule type" value="Genomic_DNA"/>
</dbReference>
<dbReference type="Gene3D" id="1.10.10.10">
    <property type="entry name" value="Winged helix-like DNA-binding domain superfamily/Winged helix DNA-binding domain"/>
    <property type="match status" value="1"/>
</dbReference>
<evidence type="ECO:0000313" key="8">
    <source>
        <dbReference type="Proteomes" id="UP000077961"/>
    </source>
</evidence>
<evidence type="ECO:0000256" key="2">
    <source>
        <dbReference type="ARBA" id="ARBA00023015"/>
    </source>
</evidence>
<dbReference type="FunFam" id="1.10.10.10:FF:000001">
    <property type="entry name" value="LysR family transcriptional regulator"/>
    <property type="match status" value="1"/>
</dbReference>
<dbReference type="OrthoDB" id="8591238at2"/>
<dbReference type="GO" id="GO:0043565">
    <property type="term" value="F:sequence-specific DNA binding"/>
    <property type="evidence" value="ECO:0007669"/>
    <property type="project" value="TreeGrafter"/>
</dbReference>
<evidence type="ECO:0000256" key="3">
    <source>
        <dbReference type="ARBA" id="ARBA00023125"/>
    </source>
</evidence>
<dbReference type="Proteomes" id="UP000078116">
    <property type="component" value="Unassembled WGS sequence"/>
</dbReference>
<dbReference type="EMBL" id="LXKA01000033">
    <property type="protein sequence ID" value="OAJ65477.1"/>
    <property type="molecule type" value="Genomic_DNA"/>
</dbReference>
<dbReference type="RefSeq" id="WP_064265845.1">
    <property type="nucleotide sequence ID" value="NZ_LXJZ01000061.1"/>
</dbReference>
<dbReference type="GO" id="GO:0003700">
    <property type="term" value="F:DNA-binding transcription factor activity"/>
    <property type="evidence" value="ECO:0007669"/>
    <property type="project" value="InterPro"/>
</dbReference>
<dbReference type="GO" id="GO:0006351">
    <property type="term" value="P:DNA-templated transcription"/>
    <property type="evidence" value="ECO:0007669"/>
    <property type="project" value="TreeGrafter"/>
</dbReference>
<keyword evidence="3" id="KW-0238">DNA-binding</keyword>
<evidence type="ECO:0000313" key="6">
    <source>
        <dbReference type="EMBL" id="OAJ62161.1"/>
    </source>
</evidence>
<evidence type="ECO:0000256" key="4">
    <source>
        <dbReference type="ARBA" id="ARBA00023163"/>
    </source>
</evidence>
<evidence type="ECO:0000256" key="1">
    <source>
        <dbReference type="ARBA" id="ARBA00009437"/>
    </source>
</evidence>
<keyword evidence="2" id="KW-0805">Transcription regulation</keyword>
<keyword evidence="8" id="KW-1185">Reference proteome</keyword>
<dbReference type="InterPro" id="IPR005119">
    <property type="entry name" value="LysR_subst-bd"/>
</dbReference>
<reference evidence="8 9" key="1">
    <citation type="submission" date="2016-04" db="EMBL/GenBank/DDBJ databases">
        <title>Reclassification of Paraburkholderia panaciterrae (Farh et al. 2015) Dobritsa &amp; Samadpour 2016 as a later homotypic synonym of Paraburkholderia ginsengiterrae (Farh et al. 2015) Dobritsa &amp; Samadpour 2016.</title>
        <authorList>
            <person name="Dobritsa A.P."/>
            <person name="Kutumbaka K."/>
            <person name="Samadpour M."/>
        </authorList>
    </citation>
    <scope>NUCLEOTIDE SEQUENCE [LARGE SCALE GENOMIC DNA]</scope>
    <source>
        <strain evidence="7 9">DCY85</strain>
        <strain evidence="6 8">DCY85-1</strain>
    </source>
</reference>
<dbReference type="Gene3D" id="3.40.190.10">
    <property type="entry name" value="Periplasmic binding protein-like II"/>
    <property type="match status" value="2"/>
</dbReference>
<proteinExistence type="inferred from homology"/>
<dbReference type="SUPFAM" id="SSF53850">
    <property type="entry name" value="Periplasmic binding protein-like II"/>
    <property type="match status" value="1"/>
</dbReference>
<feature type="domain" description="HTH lysR-type" evidence="5">
    <location>
        <begin position="8"/>
        <end position="65"/>
    </location>
</feature>
<gene>
    <name evidence="6" type="ORF">A6V36_21760</name>
    <name evidence="7" type="ORF">A6V37_14675</name>
</gene>
<organism evidence="7 9">
    <name type="scientific">Paraburkholderia ginsengiterrae</name>
    <dbReference type="NCBI Taxonomy" id="1462993"/>
    <lineage>
        <taxon>Bacteria</taxon>
        <taxon>Pseudomonadati</taxon>
        <taxon>Pseudomonadota</taxon>
        <taxon>Betaproteobacteria</taxon>
        <taxon>Burkholderiales</taxon>
        <taxon>Burkholderiaceae</taxon>
        <taxon>Paraburkholderia</taxon>
    </lineage>
</organism>
<evidence type="ECO:0000313" key="7">
    <source>
        <dbReference type="EMBL" id="OAJ65477.1"/>
    </source>
</evidence>
<evidence type="ECO:0000313" key="9">
    <source>
        <dbReference type="Proteomes" id="UP000078116"/>
    </source>
</evidence>
<accession>A0A1A9NG42</accession>
<dbReference type="Pfam" id="PF00126">
    <property type="entry name" value="HTH_1"/>
    <property type="match status" value="1"/>
</dbReference>
<dbReference type="SUPFAM" id="SSF46785">
    <property type="entry name" value="Winged helix' DNA-binding domain"/>
    <property type="match status" value="1"/>
</dbReference>
<keyword evidence="4" id="KW-0804">Transcription</keyword>
<dbReference type="Pfam" id="PF03466">
    <property type="entry name" value="LysR_substrate"/>
    <property type="match status" value="1"/>
</dbReference>
<comment type="similarity">
    <text evidence="1">Belongs to the LysR transcriptional regulatory family.</text>
</comment>
<dbReference type="PROSITE" id="PS50931">
    <property type="entry name" value="HTH_LYSR"/>
    <property type="match status" value="1"/>
</dbReference>
<name>A0A1A9NG42_9BURK</name>
<dbReference type="InterPro" id="IPR036390">
    <property type="entry name" value="WH_DNA-bd_sf"/>
</dbReference>
<dbReference type="Proteomes" id="UP000077961">
    <property type="component" value="Unassembled WGS sequence"/>
</dbReference>
<evidence type="ECO:0000259" key="5">
    <source>
        <dbReference type="PROSITE" id="PS50931"/>
    </source>
</evidence>